<sequence length="142" mass="15523">MQRADLVVAWGSTLSVLANYFDPWCPSSKWAKLEPHGLRKAASADGNKKRSRSARPCRLAIVGKGKVLDEELAILKIEEDVDVVARGLLRCLGLPEPPQYDPERDGILLDAMPPLPGEPAAPWRIPQQIPQAKGPALSCRPL</sequence>
<name>A0A7S3B0F5_9EUKA</name>
<protein>
    <submittedName>
        <fullName evidence="1">Uncharacterized protein</fullName>
    </submittedName>
</protein>
<organism evidence="1">
    <name type="scientific">Haptolina ericina</name>
    <dbReference type="NCBI Taxonomy" id="156174"/>
    <lineage>
        <taxon>Eukaryota</taxon>
        <taxon>Haptista</taxon>
        <taxon>Haptophyta</taxon>
        <taxon>Prymnesiophyceae</taxon>
        <taxon>Prymnesiales</taxon>
        <taxon>Prymnesiaceae</taxon>
        <taxon>Haptolina</taxon>
    </lineage>
</organism>
<reference evidence="1" key="1">
    <citation type="submission" date="2021-01" db="EMBL/GenBank/DDBJ databases">
        <authorList>
            <person name="Corre E."/>
            <person name="Pelletier E."/>
            <person name="Niang G."/>
            <person name="Scheremetjew M."/>
            <person name="Finn R."/>
            <person name="Kale V."/>
            <person name="Holt S."/>
            <person name="Cochrane G."/>
            <person name="Meng A."/>
            <person name="Brown T."/>
            <person name="Cohen L."/>
        </authorList>
    </citation>
    <scope>NUCLEOTIDE SEQUENCE</scope>
    <source>
        <strain evidence="1">CCMP281</strain>
    </source>
</reference>
<evidence type="ECO:0000313" key="1">
    <source>
        <dbReference type="EMBL" id="CAE0121064.1"/>
    </source>
</evidence>
<gene>
    <name evidence="1" type="ORF">HERI1096_LOCUS21765</name>
</gene>
<accession>A0A7S3B0F5</accession>
<dbReference type="AlphaFoldDB" id="A0A7S3B0F5"/>
<dbReference type="EMBL" id="HBHX01039120">
    <property type="protein sequence ID" value="CAE0121064.1"/>
    <property type="molecule type" value="Transcribed_RNA"/>
</dbReference>
<proteinExistence type="predicted"/>